<dbReference type="PANTHER" id="PTHR31704:SF48">
    <property type="entry name" value="L10-INTERACTING MYB DOMAIN-CONTAINING PROTEIN-LIKE"/>
    <property type="match status" value="1"/>
</dbReference>
<keyword evidence="2" id="KW-1185">Reference proteome</keyword>
<reference evidence="1" key="1">
    <citation type="submission" date="2023-03" db="EMBL/GenBank/DDBJ databases">
        <title>Chromosome-scale reference genome and RAD-based genetic map of yellow starthistle (Centaurea solstitialis) reveal putative structural variation and QTLs associated with invader traits.</title>
        <authorList>
            <person name="Reatini B."/>
            <person name="Cang F.A."/>
            <person name="Jiang Q."/>
            <person name="Mckibben M.T.W."/>
            <person name="Barker M.S."/>
            <person name="Rieseberg L.H."/>
            <person name="Dlugosch K.M."/>
        </authorList>
    </citation>
    <scope>NUCLEOTIDE SEQUENCE</scope>
    <source>
        <strain evidence="1">CAN-66</strain>
        <tissue evidence="1">Leaf</tissue>
    </source>
</reference>
<dbReference type="PANTHER" id="PTHR31704">
    <property type="entry name" value="MYB/SANT-LIKE DNA-BINDING DOMAIN PROTEIN-RELATED"/>
    <property type="match status" value="1"/>
</dbReference>
<name>A0AA38T2K1_9ASTR</name>
<dbReference type="Proteomes" id="UP001172457">
    <property type="component" value="Chromosome 5"/>
</dbReference>
<dbReference type="AlphaFoldDB" id="A0AA38T2K1"/>
<evidence type="ECO:0000313" key="2">
    <source>
        <dbReference type="Proteomes" id="UP001172457"/>
    </source>
</evidence>
<evidence type="ECO:0000313" key="1">
    <source>
        <dbReference type="EMBL" id="KAJ9547301.1"/>
    </source>
</evidence>
<sequence>MKNQFDYLRGKYVVWSRLVNKTGNLYNPTTNTFNLTEEEWQAEAKLSKFADKLRNPPPLLYPQLCKQGSWSNLPNPSRAPNVSNPHLLVDDESLHTTQVPPVSDEAPPMSNQAHVVTHMQAIFDKPSEDDDVGACIAKLDKLGWEDTSLYEATLFLFSKGANYRKIWLCLKDEKCKSWTEFTARQLKLM</sequence>
<organism evidence="1 2">
    <name type="scientific">Centaurea solstitialis</name>
    <name type="common">yellow star-thistle</name>
    <dbReference type="NCBI Taxonomy" id="347529"/>
    <lineage>
        <taxon>Eukaryota</taxon>
        <taxon>Viridiplantae</taxon>
        <taxon>Streptophyta</taxon>
        <taxon>Embryophyta</taxon>
        <taxon>Tracheophyta</taxon>
        <taxon>Spermatophyta</taxon>
        <taxon>Magnoliopsida</taxon>
        <taxon>eudicotyledons</taxon>
        <taxon>Gunneridae</taxon>
        <taxon>Pentapetalae</taxon>
        <taxon>asterids</taxon>
        <taxon>campanulids</taxon>
        <taxon>Asterales</taxon>
        <taxon>Asteraceae</taxon>
        <taxon>Carduoideae</taxon>
        <taxon>Cardueae</taxon>
        <taxon>Centaureinae</taxon>
        <taxon>Centaurea</taxon>
    </lineage>
</organism>
<protein>
    <recommendedName>
        <fullName evidence="3">Myb/SANT-like domain-containing protein</fullName>
    </recommendedName>
</protein>
<gene>
    <name evidence="1" type="ORF">OSB04_019844</name>
</gene>
<dbReference type="EMBL" id="JARYMX010000005">
    <property type="protein sequence ID" value="KAJ9547301.1"/>
    <property type="molecule type" value="Genomic_DNA"/>
</dbReference>
<evidence type="ECO:0008006" key="3">
    <source>
        <dbReference type="Google" id="ProtNLM"/>
    </source>
</evidence>
<proteinExistence type="predicted"/>
<accession>A0AA38T2K1</accession>
<comment type="caution">
    <text evidence="1">The sequence shown here is derived from an EMBL/GenBank/DDBJ whole genome shotgun (WGS) entry which is preliminary data.</text>
</comment>